<accession>A0AA96IFX5</accession>
<dbReference type="EMBL" id="CP134854">
    <property type="protein sequence ID" value="WNL30498.1"/>
    <property type="molecule type" value="Genomic_DNA"/>
</dbReference>
<gene>
    <name evidence="1" type="ORF">RMQ68_03680</name>
</gene>
<dbReference type="Pfam" id="PF05930">
    <property type="entry name" value="Phage_AlpA"/>
    <property type="match status" value="1"/>
</dbReference>
<evidence type="ECO:0000313" key="1">
    <source>
        <dbReference type="EMBL" id="WNL30498.1"/>
    </source>
</evidence>
<name>A0AA96IFX5_9BACT</name>
<dbReference type="AlphaFoldDB" id="A0AA96IFX5"/>
<reference evidence="1" key="1">
    <citation type="submission" date="2023-09" db="EMBL/GenBank/DDBJ databases">
        <title>Arcobacter tbilisiensis sp. nov. isolated from chicken meat in Tbilisi, Georgia.</title>
        <authorList>
            <person name="Matthias R."/>
            <person name="Zautner A.E."/>
        </authorList>
    </citation>
    <scope>NUCLEOTIDE SEQUENCE</scope>
    <source>
        <strain evidence="1">LEO 52</strain>
    </source>
</reference>
<proteinExistence type="predicted"/>
<sequence>MEEKLLRRKDVQKIVPIATATIYNKMKDLRFPRQIKNGGTAVWRYSDVMEYIINGEEYVHQKLLKLKEKEN</sequence>
<dbReference type="Gene3D" id="1.10.238.160">
    <property type="match status" value="1"/>
</dbReference>
<organism evidence="1">
    <name type="scientific">Arcobacter sp. AZ-2023</name>
    <dbReference type="NCBI Taxonomy" id="3074453"/>
    <lineage>
        <taxon>Bacteria</taxon>
        <taxon>Pseudomonadati</taxon>
        <taxon>Campylobacterota</taxon>
        <taxon>Epsilonproteobacteria</taxon>
        <taxon>Campylobacterales</taxon>
        <taxon>Arcobacteraceae</taxon>
        <taxon>Arcobacter</taxon>
    </lineage>
</organism>
<dbReference type="InterPro" id="IPR010260">
    <property type="entry name" value="AlpA"/>
</dbReference>
<protein>
    <submittedName>
        <fullName evidence="1">AlpA family phage regulatory protein</fullName>
    </submittedName>
</protein>